<dbReference type="SUPFAM" id="SSF52016">
    <property type="entry name" value="LeuD/IlvD-like"/>
    <property type="match status" value="1"/>
</dbReference>
<dbReference type="NCBIfam" id="NF009560">
    <property type="entry name" value="PRK13017.1"/>
    <property type="match status" value="1"/>
</dbReference>
<keyword evidence="4" id="KW-0408">Iron</keyword>
<accession>A0ABS9SRT3</accession>
<keyword evidence="5" id="KW-0411">Iron-sulfur</keyword>
<dbReference type="RefSeq" id="WP_241056983.1">
    <property type="nucleotide sequence ID" value="NZ_JAKWJU010000002.1"/>
</dbReference>
<dbReference type="Pfam" id="PF24877">
    <property type="entry name" value="ILV_EDD_C"/>
    <property type="match status" value="1"/>
</dbReference>
<feature type="domain" description="Dihydroxy-acid/6-phosphogluconate dehydratase C-terminal" evidence="10">
    <location>
        <begin position="363"/>
        <end position="578"/>
    </location>
</feature>
<gene>
    <name evidence="11" type="ORF">MMA15_00645</name>
</gene>
<dbReference type="Gene3D" id="3.50.30.80">
    <property type="entry name" value="IlvD/EDD C-terminal domain-like"/>
    <property type="match status" value="1"/>
</dbReference>
<keyword evidence="12" id="KW-1185">Reference proteome</keyword>
<evidence type="ECO:0000256" key="8">
    <source>
        <dbReference type="SAM" id="MobiDB-lite"/>
    </source>
</evidence>
<keyword evidence="7" id="KW-0028">Amino-acid biosynthesis</keyword>
<keyword evidence="2" id="KW-0001">2Fe-2S</keyword>
<evidence type="ECO:0000256" key="1">
    <source>
        <dbReference type="ARBA" id="ARBA00006486"/>
    </source>
</evidence>
<evidence type="ECO:0000256" key="2">
    <source>
        <dbReference type="ARBA" id="ARBA00022714"/>
    </source>
</evidence>
<dbReference type="PANTHER" id="PTHR43183:SF1">
    <property type="entry name" value="HYPOTHETICAL DIHYDROXY-ACID DEHYDRATASE (EUROFUNG)-RELATED"/>
    <property type="match status" value="1"/>
</dbReference>
<reference evidence="11" key="2">
    <citation type="journal article" date="2023" name="Int. J. Syst. Evol. Microbiol.">
        <title>Streptomyces marispadix sp. nov., isolated from marine beach sediment of the Northern Coast of Portugal.</title>
        <authorList>
            <person name="dos Santos J.D.N."/>
            <person name="Vitorino I.R."/>
            <person name="Kallscheuer N."/>
            <person name="Srivastava A."/>
            <person name="Krautwurst S."/>
            <person name="Marz M."/>
            <person name="Jogler C."/>
            <person name="Lobo Da Cunha A."/>
            <person name="Catita J."/>
            <person name="Goncalves H."/>
            <person name="Gonzalez I."/>
            <person name="Reyes F."/>
            <person name="Lage O.M."/>
        </authorList>
    </citation>
    <scope>NUCLEOTIDE SEQUENCE</scope>
    <source>
        <strain evidence="11">M600PL45_2</strain>
    </source>
</reference>
<dbReference type="EMBL" id="JAKWJU010000002">
    <property type="protein sequence ID" value="MCH6158977.1"/>
    <property type="molecule type" value="Genomic_DNA"/>
</dbReference>
<feature type="domain" description="Dihydroxy-acid/6-phosphogluconate dehydratase N-terminal" evidence="9">
    <location>
        <begin position="42"/>
        <end position="352"/>
    </location>
</feature>
<keyword evidence="6" id="KW-0456">Lyase</keyword>
<sequence length="596" mass="62810">MSSNDKAARRSSAWFAAEGRNGFIHRSWMRNQGFGPEVFDGRPVIGIGNSFSELTPCNAHLRDVADAVKRGVWEAGGLPLEFPTMSLGETLMRPTTMLYRNLMAMEVEETLRANPLDGVVLLSGCDKTTPAMLMGAASVDIPSIMVTGGPMLNGKFRGGDIGSGTAVWKLSEEMRAGKLTEDDLREAEGCMSRSRGHCMTMGTASTMACMAEALGMQMSGGAAIPAADSRRYALAQASGRQAVRLVEEDLRPSKVLTREAFENAIRVNAALGGSTNAVVHLLALAGRVEVPLELGEFDALTAEVPVLADMMPSGRFLMEDFYYAGGLPVVMRELGDLVHREEITVTGRTIGEEIAGAECYNREVIGTLAEPFMPAGAGTAVLYGSLCPDGAVLKVSAADPELLVHRGRALVFDRVEDYTAAADDPELPVDPSTVIVVRNAGPKGYPGFPEVGNVPVPKVLLEEGIEDVVRISDARMSGTGYGTCVLHVAPEAAVGGPLALVRSGDTVELDVPGRRLDLCVDEAELAARAEELKAAGGDGESQGPGAAGAPGTAGGSGEARRGWAKLYTEHVMQADRGADLDFLTGRSGSGVPRHSH</sequence>
<dbReference type="PROSITE" id="PS00886">
    <property type="entry name" value="ILVD_EDD_1"/>
    <property type="match status" value="1"/>
</dbReference>
<evidence type="ECO:0000259" key="9">
    <source>
        <dbReference type="Pfam" id="PF00920"/>
    </source>
</evidence>
<dbReference type="NCBIfam" id="NF004784">
    <property type="entry name" value="PRK06131.1"/>
    <property type="match status" value="1"/>
</dbReference>
<feature type="region of interest" description="Disordered" evidence="8">
    <location>
        <begin position="533"/>
        <end position="559"/>
    </location>
</feature>
<comment type="similarity">
    <text evidence="1">Belongs to the IlvD/Edd family.</text>
</comment>
<evidence type="ECO:0000256" key="5">
    <source>
        <dbReference type="ARBA" id="ARBA00023014"/>
    </source>
</evidence>
<evidence type="ECO:0000313" key="12">
    <source>
        <dbReference type="Proteomes" id="UP001166784"/>
    </source>
</evidence>
<evidence type="ECO:0000256" key="4">
    <source>
        <dbReference type="ARBA" id="ARBA00023004"/>
    </source>
</evidence>
<keyword evidence="3" id="KW-0479">Metal-binding</keyword>
<dbReference type="InterPro" id="IPR020558">
    <property type="entry name" value="DiOHA_6PGluconate_deHydtase_CS"/>
</dbReference>
<dbReference type="PANTHER" id="PTHR43183">
    <property type="entry name" value="HYPOTHETICAL DIHYDROXYACID DEHYDRATASE (EUROFUNG)-RELATED"/>
    <property type="match status" value="1"/>
</dbReference>
<dbReference type="Pfam" id="PF00920">
    <property type="entry name" value="ILVD_EDD_N"/>
    <property type="match status" value="1"/>
</dbReference>
<evidence type="ECO:0000313" key="11">
    <source>
        <dbReference type="EMBL" id="MCH6158977.1"/>
    </source>
</evidence>
<feature type="compositionally biased region" description="Gly residues" evidence="8">
    <location>
        <begin position="536"/>
        <end position="557"/>
    </location>
</feature>
<dbReference type="Proteomes" id="UP001166784">
    <property type="component" value="Unassembled WGS sequence"/>
</dbReference>
<evidence type="ECO:0000256" key="3">
    <source>
        <dbReference type="ARBA" id="ARBA00022723"/>
    </source>
</evidence>
<dbReference type="InterPro" id="IPR056740">
    <property type="entry name" value="ILV_EDD_C"/>
</dbReference>
<comment type="caution">
    <text evidence="11">The sequence shown here is derived from an EMBL/GenBank/DDBJ whole genome shotgun (WGS) entry which is preliminary data.</text>
</comment>
<protein>
    <submittedName>
        <fullName evidence="11">Dihydroxy-acid dehydratase</fullName>
    </submittedName>
</protein>
<organism evidence="11 12">
    <name type="scientific">Streptomyces marispadix</name>
    <dbReference type="NCBI Taxonomy" id="2922868"/>
    <lineage>
        <taxon>Bacteria</taxon>
        <taxon>Bacillati</taxon>
        <taxon>Actinomycetota</taxon>
        <taxon>Actinomycetes</taxon>
        <taxon>Kitasatosporales</taxon>
        <taxon>Streptomycetaceae</taxon>
        <taxon>Streptomyces</taxon>
    </lineage>
</organism>
<dbReference type="InterPro" id="IPR042096">
    <property type="entry name" value="Dihydro-acid_dehy_C"/>
</dbReference>
<dbReference type="InterPro" id="IPR000581">
    <property type="entry name" value="ILV_EDD_N"/>
</dbReference>
<proteinExistence type="inferred from homology"/>
<dbReference type="InterPro" id="IPR037237">
    <property type="entry name" value="IlvD/EDD_N"/>
</dbReference>
<evidence type="ECO:0000256" key="7">
    <source>
        <dbReference type="ARBA" id="ARBA00023304"/>
    </source>
</evidence>
<dbReference type="SUPFAM" id="SSF143975">
    <property type="entry name" value="IlvD/EDD N-terminal domain-like"/>
    <property type="match status" value="1"/>
</dbReference>
<reference evidence="11" key="1">
    <citation type="submission" date="2022-03" db="EMBL/GenBank/DDBJ databases">
        <authorList>
            <person name="Santos J.D.N."/>
            <person name="Kallscheuer N."/>
            <person name="Jogler C."/>
            <person name="Lage O.M."/>
        </authorList>
    </citation>
    <scope>NUCLEOTIDE SEQUENCE</scope>
    <source>
        <strain evidence="11">M600PL45_2</strain>
    </source>
</reference>
<keyword evidence="7" id="KW-0100">Branched-chain amino acid biosynthesis</keyword>
<evidence type="ECO:0000256" key="6">
    <source>
        <dbReference type="ARBA" id="ARBA00023239"/>
    </source>
</evidence>
<evidence type="ECO:0000259" key="10">
    <source>
        <dbReference type="Pfam" id="PF24877"/>
    </source>
</evidence>
<name>A0ABS9SRT3_9ACTN</name>
<dbReference type="InterPro" id="IPR052352">
    <property type="entry name" value="Sugar_Degrad_Dehydratases"/>
</dbReference>